<accession>A0ABQ0RLE0</accession>
<evidence type="ECO:0008006" key="4">
    <source>
        <dbReference type="Google" id="ProtNLM"/>
    </source>
</evidence>
<sequence length="138" mass="13198">MFLIAAGVGLGLGVLAVLWMFWPIGQDGYGSSLGELGLPLACGAIAGVLMGLICCSGAHAALEIQAAGKPEASGTRQSAAAGLGAAVAAMLPAVAIAAMGLGDTNPAPFLGTALGLLVVCFAAGSAILAGLNCCTARG</sequence>
<feature type="transmembrane region" description="Helical" evidence="1">
    <location>
        <begin position="107"/>
        <end position="131"/>
    </location>
</feature>
<dbReference type="EMBL" id="BJNE01000006">
    <property type="protein sequence ID" value="GEC12624.1"/>
    <property type="molecule type" value="Genomic_DNA"/>
</dbReference>
<proteinExistence type="predicted"/>
<protein>
    <recommendedName>
        <fullName evidence="4">Major facilitator superfamily (MFS) profile domain-containing protein</fullName>
    </recommendedName>
</protein>
<evidence type="ECO:0000313" key="2">
    <source>
        <dbReference type="EMBL" id="GEC12624.1"/>
    </source>
</evidence>
<comment type="caution">
    <text evidence="2">The sequence shown here is derived from an EMBL/GenBank/DDBJ whole genome shotgun (WGS) entry which is preliminary data.</text>
</comment>
<keyword evidence="1" id="KW-0472">Membrane</keyword>
<gene>
    <name evidence="2" type="ORF">ANI01nite_18270</name>
</gene>
<evidence type="ECO:0000256" key="1">
    <source>
        <dbReference type="SAM" id="Phobius"/>
    </source>
</evidence>
<feature type="transmembrane region" description="Helical" evidence="1">
    <location>
        <begin position="36"/>
        <end position="58"/>
    </location>
</feature>
<feature type="transmembrane region" description="Helical" evidence="1">
    <location>
        <begin position="7"/>
        <end position="24"/>
    </location>
</feature>
<keyword evidence="1" id="KW-0812">Transmembrane</keyword>
<feature type="transmembrane region" description="Helical" evidence="1">
    <location>
        <begin position="79"/>
        <end position="101"/>
    </location>
</feature>
<keyword evidence="3" id="KW-1185">Reference proteome</keyword>
<reference evidence="2 3" key="1">
    <citation type="submission" date="2019-06" db="EMBL/GenBank/DDBJ databases">
        <title>Whole genome shotgun sequence of Glutamicibacter nicotianae NBRC 14234.</title>
        <authorList>
            <person name="Hosoyama A."/>
            <person name="Uohara A."/>
            <person name="Ohji S."/>
            <person name="Ichikawa N."/>
        </authorList>
    </citation>
    <scope>NUCLEOTIDE SEQUENCE [LARGE SCALE GENOMIC DNA]</scope>
    <source>
        <strain evidence="2 3">NBRC 14234</strain>
    </source>
</reference>
<name>A0ABQ0RLE0_GLUNI</name>
<dbReference type="Proteomes" id="UP000316242">
    <property type="component" value="Unassembled WGS sequence"/>
</dbReference>
<organism evidence="2 3">
    <name type="scientific">Glutamicibacter nicotianae</name>
    <name type="common">Arthrobacter nicotianae</name>
    <dbReference type="NCBI Taxonomy" id="37929"/>
    <lineage>
        <taxon>Bacteria</taxon>
        <taxon>Bacillati</taxon>
        <taxon>Actinomycetota</taxon>
        <taxon>Actinomycetes</taxon>
        <taxon>Micrococcales</taxon>
        <taxon>Micrococcaceae</taxon>
        <taxon>Glutamicibacter</taxon>
    </lineage>
</organism>
<evidence type="ECO:0000313" key="3">
    <source>
        <dbReference type="Proteomes" id="UP000316242"/>
    </source>
</evidence>
<keyword evidence="1" id="KW-1133">Transmembrane helix</keyword>